<comment type="caution">
    <text evidence="1">The sequence shown here is derived from an EMBL/GenBank/DDBJ whole genome shotgun (WGS) entry which is preliminary data.</text>
</comment>
<dbReference type="InterPro" id="IPR019646">
    <property type="entry name" value="Aminoglyc_AdlTrfase"/>
</dbReference>
<evidence type="ECO:0000313" key="1">
    <source>
        <dbReference type="EMBL" id="MFC6661220.1"/>
    </source>
</evidence>
<reference evidence="2" key="1">
    <citation type="journal article" date="2019" name="Int. J. Syst. Evol. Microbiol.">
        <title>The Global Catalogue of Microorganisms (GCM) 10K type strain sequencing project: providing services to taxonomists for standard genome sequencing and annotation.</title>
        <authorList>
            <consortium name="The Broad Institute Genomics Platform"/>
            <consortium name="The Broad Institute Genome Sequencing Center for Infectious Disease"/>
            <person name="Wu L."/>
            <person name="Ma J."/>
        </authorList>
    </citation>
    <scope>NUCLEOTIDE SEQUENCE [LARGE SCALE GENOMIC DNA]</scope>
    <source>
        <strain evidence="2">CCUG 63830</strain>
    </source>
</reference>
<accession>A0ABW1ZLC0</accession>
<dbReference type="Proteomes" id="UP001596317">
    <property type="component" value="Unassembled WGS sequence"/>
</dbReference>
<evidence type="ECO:0000313" key="2">
    <source>
        <dbReference type="Proteomes" id="UP001596317"/>
    </source>
</evidence>
<dbReference type="Pfam" id="PF10706">
    <property type="entry name" value="Aminoglyc_resit"/>
    <property type="match status" value="1"/>
</dbReference>
<protein>
    <submittedName>
        <fullName evidence="1">Nucleotidyltransferase domain-containing protein</fullName>
    </submittedName>
</protein>
<dbReference type="EMBL" id="JBHSWB010000001">
    <property type="protein sequence ID" value="MFC6661220.1"/>
    <property type="molecule type" value="Genomic_DNA"/>
</dbReference>
<dbReference type="Gene3D" id="3.30.460.40">
    <property type="match status" value="1"/>
</dbReference>
<keyword evidence="2" id="KW-1185">Reference proteome</keyword>
<proteinExistence type="predicted"/>
<name>A0ABW1ZLC0_9DEIO</name>
<sequence length="161" mass="16938">MLHPALPEVLSVLSGLRVWLIGGQAIELLCGVPLRDHDDLDLLVAEGDGPAALARLAGLGFVPVHGSLAGGNLFVRRGEVLVDLVPIRPEVKPPQTVGELAGLAWPAGFLDPHVVWLGEQAVLTLTPAMHRAMKTIVAAHYGGDLRPKDRVDLAALATLAP</sequence>
<organism evidence="1 2">
    <name type="scientific">Deinococcus multiflagellatus</name>
    <dbReference type="NCBI Taxonomy" id="1656887"/>
    <lineage>
        <taxon>Bacteria</taxon>
        <taxon>Thermotogati</taxon>
        <taxon>Deinococcota</taxon>
        <taxon>Deinococci</taxon>
        <taxon>Deinococcales</taxon>
        <taxon>Deinococcaceae</taxon>
        <taxon>Deinococcus</taxon>
    </lineage>
</organism>
<gene>
    <name evidence="1" type="ORF">ACFP90_13370</name>
</gene>
<dbReference type="RefSeq" id="WP_224607136.1">
    <property type="nucleotide sequence ID" value="NZ_JAIQXV010000005.1"/>
</dbReference>